<evidence type="ECO:0000313" key="4">
    <source>
        <dbReference type="EMBL" id="QIN54176.1"/>
    </source>
</evidence>
<proteinExistence type="predicted"/>
<dbReference type="InterPro" id="IPR004241">
    <property type="entry name" value="Atg8-like"/>
</dbReference>
<dbReference type="PANTHER" id="PTHR10969">
    <property type="entry name" value="MICROTUBULE-ASSOCIATED PROTEINS 1A/1B LIGHT CHAIN 3-RELATED"/>
    <property type="match status" value="1"/>
</dbReference>
<protein>
    <submittedName>
        <fullName evidence="4">Autophagy protein Atg8 ubiquitin-like</fullName>
    </submittedName>
</protein>
<evidence type="ECO:0000256" key="1">
    <source>
        <dbReference type="ARBA" id="ARBA00004370"/>
    </source>
</evidence>
<dbReference type="Proteomes" id="UP001224087">
    <property type="component" value="Segment"/>
</dbReference>
<reference evidence="4" key="1">
    <citation type="submission" date="2019-12" db="EMBL/GenBank/DDBJ databases">
        <title>The DNA Methylation Landscape of Giant Viruses.</title>
        <authorList>
            <person name="Jeudy S."/>
            <person name="Rigou S."/>
            <person name="Alempic J.-M."/>
            <person name="Claverie J.-M."/>
            <person name="Abergel C."/>
            <person name="Legendre M."/>
        </authorList>
    </citation>
    <scope>NUCLEOTIDE SEQUENCE</scope>
    <source>
        <strain evidence="4">P4</strain>
    </source>
</reference>
<gene>
    <name evidence="4" type="primary">ck51</name>
</gene>
<dbReference type="SUPFAM" id="SSF54236">
    <property type="entry name" value="Ubiquitin-like"/>
    <property type="match status" value="1"/>
</dbReference>
<organism evidence="4 5">
    <name type="scientific">Cedratvirus kamchatka</name>
    <dbReference type="NCBI Taxonomy" id="2716914"/>
    <lineage>
        <taxon>Viruses</taxon>
        <taxon>Pithoviruses</taxon>
        <taxon>Orthocedratvirinae</taxon>
        <taxon>Alphacedratvirus</taxon>
        <taxon>Alphacedratvirus rossiense</taxon>
    </lineage>
</organism>
<dbReference type="Pfam" id="PF02991">
    <property type="entry name" value="ATG8"/>
    <property type="match status" value="1"/>
</dbReference>
<evidence type="ECO:0000256" key="2">
    <source>
        <dbReference type="ARBA" id="ARBA00023136"/>
    </source>
</evidence>
<evidence type="ECO:0000256" key="3">
    <source>
        <dbReference type="ARBA" id="ARBA00023288"/>
    </source>
</evidence>
<sequence length="105" mass="12312">MQNRVSDIQEVISKHPDKVPVILIDRLGIMKSTRYITPRDQHVSEFLFHIRKRTVLRENEALFLFVGNTIPLTSQTMGSLYDKYKGVDLMLTMRVEKENSFGYHE</sequence>
<dbReference type="Gene3D" id="3.10.20.90">
    <property type="entry name" value="Phosphatidylinositol 3-kinase Catalytic Subunit, Chain A, domain 1"/>
    <property type="match status" value="1"/>
</dbReference>
<comment type="subcellular location">
    <subcellularLocation>
        <location evidence="1">Membrane</location>
    </subcellularLocation>
</comment>
<name>A0A6G8MX34_9VIRU</name>
<keyword evidence="5" id="KW-1185">Reference proteome</keyword>
<evidence type="ECO:0000313" key="5">
    <source>
        <dbReference type="Proteomes" id="UP001224087"/>
    </source>
</evidence>
<dbReference type="InterPro" id="IPR029071">
    <property type="entry name" value="Ubiquitin-like_domsf"/>
</dbReference>
<dbReference type="GO" id="GO:0016020">
    <property type="term" value="C:membrane"/>
    <property type="evidence" value="ECO:0007669"/>
    <property type="project" value="UniProtKB-SubCell"/>
</dbReference>
<keyword evidence="2" id="KW-0472">Membrane</keyword>
<dbReference type="EMBL" id="MN873693">
    <property type="protein sequence ID" value="QIN54176.1"/>
    <property type="molecule type" value="Genomic_DNA"/>
</dbReference>
<keyword evidence="3" id="KW-0449">Lipoprotein</keyword>
<accession>A0A6G8MX34</accession>